<dbReference type="PANTHER" id="PTHR43357">
    <property type="entry name" value="INNER MEMBRANE ABC TRANSPORTER PERMEASE PROTEIN YDCV"/>
    <property type="match status" value="1"/>
</dbReference>
<dbReference type="GO" id="GO:0005886">
    <property type="term" value="C:plasma membrane"/>
    <property type="evidence" value="ECO:0007669"/>
    <property type="project" value="UniProtKB-SubCell"/>
</dbReference>
<evidence type="ECO:0000256" key="2">
    <source>
        <dbReference type="ARBA" id="ARBA00022448"/>
    </source>
</evidence>
<dbReference type="Pfam" id="PF00528">
    <property type="entry name" value="BPD_transp_1"/>
    <property type="match status" value="2"/>
</dbReference>
<gene>
    <name evidence="10" type="ORF">P409_26565</name>
</gene>
<dbReference type="SUPFAM" id="SSF161098">
    <property type="entry name" value="MetI-like"/>
    <property type="match status" value="2"/>
</dbReference>
<reference evidence="10 11" key="1">
    <citation type="submission" date="2014-01" db="EMBL/GenBank/DDBJ databases">
        <title>Genome sequence determination for a cystic fibrosis isolate, Inquilinus limosus.</title>
        <authorList>
            <person name="Pino M."/>
            <person name="Di Conza J."/>
            <person name="Gutkind G."/>
        </authorList>
    </citation>
    <scope>NUCLEOTIDE SEQUENCE [LARGE SCALE GENOMIC DNA]</scope>
    <source>
        <strain evidence="10 11">MP06</strain>
    </source>
</reference>
<dbReference type="Gene3D" id="1.10.3720.10">
    <property type="entry name" value="MetI-like"/>
    <property type="match status" value="2"/>
</dbReference>
<evidence type="ECO:0000256" key="4">
    <source>
        <dbReference type="ARBA" id="ARBA00022519"/>
    </source>
</evidence>
<feature type="transmembrane region" description="Helical" evidence="8">
    <location>
        <begin position="491"/>
        <end position="512"/>
    </location>
</feature>
<feature type="transmembrane region" description="Helical" evidence="8">
    <location>
        <begin position="267"/>
        <end position="285"/>
    </location>
</feature>
<dbReference type="EMBL" id="JANX01000486">
    <property type="protein sequence ID" value="KGM31551.1"/>
    <property type="molecule type" value="Genomic_DNA"/>
</dbReference>
<feature type="transmembrane region" description="Helical" evidence="8">
    <location>
        <begin position="412"/>
        <end position="431"/>
    </location>
</feature>
<dbReference type="PANTHER" id="PTHR43357:SF4">
    <property type="entry name" value="INNER MEMBRANE ABC TRANSPORTER PERMEASE PROTEIN YDCV"/>
    <property type="match status" value="1"/>
</dbReference>
<evidence type="ECO:0000259" key="9">
    <source>
        <dbReference type="PROSITE" id="PS50928"/>
    </source>
</evidence>
<keyword evidence="7 8" id="KW-0472">Membrane</keyword>
<evidence type="ECO:0000256" key="3">
    <source>
        <dbReference type="ARBA" id="ARBA00022475"/>
    </source>
</evidence>
<keyword evidence="5 8" id="KW-0812">Transmembrane</keyword>
<protein>
    <submittedName>
        <fullName evidence="10">Iron ABC transporter permease</fullName>
    </submittedName>
</protein>
<dbReference type="OrthoDB" id="27542at2"/>
<keyword evidence="4" id="KW-0997">Cell inner membrane</keyword>
<feature type="domain" description="ABC transmembrane type-1" evidence="9">
    <location>
        <begin position="374"/>
        <end position="563"/>
    </location>
</feature>
<dbReference type="InterPro" id="IPR000515">
    <property type="entry name" value="MetI-like"/>
</dbReference>
<keyword evidence="3" id="KW-1003">Cell membrane</keyword>
<evidence type="ECO:0000256" key="8">
    <source>
        <dbReference type="RuleBase" id="RU363032"/>
    </source>
</evidence>
<evidence type="ECO:0000256" key="5">
    <source>
        <dbReference type="ARBA" id="ARBA00022692"/>
    </source>
</evidence>
<organism evidence="10 11">
    <name type="scientific">Inquilinus limosus MP06</name>
    <dbReference type="NCBI Taxonomy" id="1398085"/>
    <lineage>
        <taxon>Bacteria</taxon>
        <taxon>Pseudomonadati</taxon>
        <taxon>Pseudomonadota</taxon>
        <taxon>Alphaproteobacteria</taxon>
        <taxon>Rhodospirillales</taxon>
        <taxon>Rhodospirillaceae</taxon>
        <taxon>Inquilinus</taxon>
    </lineage>
</organism>
<accession>A0A0A0CYH3</accession>
<dbReference type="AlphaFoldDB" id="A0A0A0CYH3"/>
<keyword evidence="2 8" id="KW-0813">Transport</keyword>
<evidence type="ECO:0000256" key="7">
    <source>
        <dbReference type="ARBA" id="ARBA00023136"/>
    </source>
</evidence>
<feature type="transmembrane region" description="Helical" evidence="8">
    <location>
        <begin position="378"/>
        <end position="400"/>
    </location>
</feature>
<feature type="transmembrane region" description="Helical" evidence="8">
    <location>
        <begin position="218"/>
        <end position="240"/>
    </location>
</feature>
<feature type="transmembrane region" description="Helical" evidence="8">
    <location>
        <begin position="545"/>
        <end position="567"/>
    </location>
</feature>
<dbReference type="GO" id="GO:0055085">
    <property type="term" value="P:transmembrane transport"/>
    <property type="evidence" value="ECO:0007669"/>
    <property type="project" value="InterPro"/>
</dbReference>
<feature type="transmembrane region" description="Helical" evidence="8">
    <location>
        <begin position="156"/>
        <end position="181"/>
    </location>
</feature>
<dbReference type="CDD" id="cd06261">
    <property type="entry name" value="TM_PBP2"/>
    <property type="match status" value="2"/>
</dbReference>
<feature type="transmembrane region" description="Helical" evidence="8">
    <location>
        <begin position="78"/>
        <end position="103"/>
    </location>
</feature>
<dbReference type="PROSITE" id="PS50928">
    <property type="entry name" value="ABC_TM1"/>
    <property type="match status" value="2"/>
</dbReference>
<dbReference type="Proteomes" id="UP000029995">
    <property type="component" value="Unassembled WGS sequence"/>
</dbReference>
<comment type="caution">
    <text evidence="10">The sequence shown here is derived from an EMBL/GenBank/DDBJ whole genome shotgun (WGS) entry which is preliminary data.</text>
</comment>
<feature type="domain" description="ABC transmembrane type-1" evidence="9">
    <location>
        <begin position="78"/>
        <end position="285"/>
    </location>
</feature>
<dbReference type="InterPro" id="IPR035906">
    <property type="entry name" value="MetI-like_sf"/>
</dbReference>
<feature type="transmembrane region" description="Helical" evidence="8">
    <location>
        <begin position="437"/>
        <end position="455"/>
    </location>
</feature>
<feature type="transmembrane region" description="Helical" evidence="8">
    <location>
        <begin position="315"/>
        <end position="341"/>
    </location>
</feature>
<evidence type="ECO:0000256" key="6">
    <source>
        <dbReference type="ARBA" id="ARBA00022989"/>
    </source>
</evidence>
<evidence type="ECO:0000313" key="10">
    <source>
        <dbReference type="EMBL" id="KGM31551.1"/>
    </source>
</evidence>
<evidence type="ECO:0000256" key="1">
    <source>
        <dbReference type="ARBA" id="ARBA00004429"/>
    </source>
</evidence>
<sequence length="577" mass="61917">MAPPRRMGAAPGLGARLRGPAGLLSLAMIAVVAAIVLPPIVILIQNSVSTTNPDGSHAGFTAGHYARLLSDPKLYASAWHSVLFAALSTVFSLLLGGLLAWVVERTNAPFKGLAYLTNIVSLGMPFILYILAWMFLLGRAGPLNDLYRGLGGGGVLFAVNSMAGMVLVETFSWLPLVFLLLSATFRAANGEMEEAARMSGATMLDVIRRVSLPMARPAIVATALFVFVCSLEAFDVPVLIGKPGGIDVLTSDIYFSIRAVPPDIGHASAYSVVLTAVIGVLMYFYGRISRRAERFATVTGKSFRPRSIDLGWGRWLGGALVLFNFLVVLALPLLALAWVSFLPFVRSIRLAALPSMTLANYQAVLQDKGYLMLTVNTLVIAAAAATVTMALMLVAGWMVARRRPGATVLDQLTTMPLLLPGIVLGVSMMELALRSPIPLYGTLAIIVIAFVNRYMPYGMRYAFSGALQIHRELEEAASVSGAGTLTMLRRVVAPLLLPALAAGWLFVFLNAAKELTIPLVLAGPRSQTMSAAIFEQASNGQFSELAALGLLWTLLMTVFAVCFYVLMRRRSADTFGR</sequence>
<feature type="transmembrane region" description="Helical" evidence="8">
    <location>
        <begin position="115"/>
        <end position="136"/>
    </location>
</feature>
<evidence type="ECO:0000313" key="11">
    <source>
        <dbReference type="Proteomes" id="UP000029995"/>
    </source>
</evidence>
<comment type="similarity">
    <text evidence="8">Belongs to the binding-protein-dependent transport system permease family.</text>
</comment>
<name>A0A0A0CYH3_9PROT</name>
<feature type="transmembrane region" description="Helical" evidence="8">
    <location>
        <begin position="21"/>
        <end position="44"/>
    </location>
</feature>
<keyword evidence="6 8" id="KW-1133">Transmembrane helix</keyword>
<comment type="subcellular location">
    <subcellularLocation>
        <location evidence="1">Cell inner membrane</location>
        <topology evidence="1">Multi-pass membrane protein</topology>
    </subcellularLocation>
    <subcellularLocation>
        <location evidence="8">Cell membrane</location>
        <topology evidence="8">Multi-pass membrane protein</topology>
    </subcellularLocation>
</comment>
<proteinExistence type="inferred from homology"/>